<evidence type="ECO:0000313" key="8">
    <source>
        <dbReference type="EMBL" id="AAN05275.1"/>
    </source>
</evidence>
<evidence type="ECO:0000256" key="1">
    <source>
        <dbReference type="ARBA" id="ARBA00004196"/>
    </source>
</evidence>
<feature type="signal peptide" evidence="6">
    <location>
        <begin position="1"/>
        <end position="28"/>
    </location>
</feature>
<dbReference type="SUPFAM" id="SSF53807">
    <property type="entry name" value="Helical backbone' metal receptor"/>
    <property type="match status" value="1"/>
</dbReference>
<dbReference type="InterPro" id="IPR002491">
    <property type="entry name" value="ABC_transptr_periplasmic_BD"/>
</dbReference>
<dbReference type="PANTHER" id="PTHR30532:SF1">
    <property type="entry name" value="IRON(3+)-HYDROXAMATE-BINDING PROTEIN FHUD"/>
    <property type="match status" value="1"/>
</dbReference>
<protein>
    <submittedName>
        <fullName evidence="8">RC202</fullName>
    </submittedName>
</protein>
<reference evidence="8" key="1">
    <citation type="journal article" date="2003" name="Plasmid">
        <title>Nucleotide sequence based characterizations of two cryptic plasmids from the marine bacterium Ruegeria isolate PR1b.</title>
        <authorList>
            <person name="Zhong Z."/>
            <person name="Caspi R."/>
            <person name="Helinski D."/>
            <person name="Knauf V."/>
            <person name="Sykes S."/>
            <person name="O'Byrne C."/>
            <person name="Shea T.P."/>
            <person name="Wilkinson J.E."/>
            <person name="DeLoughery C."/>
            <person name="Toukdarian A."/>
        </authorList>
    </citation>
    <scope>NUCLEOTIDE SEQUENCE</scope>
    <source>
        <strain evidence="8">PR1b</strain>
        <plasmid evidence="8">pSD25</plasmid>
    </source>
</reference>
<evidence type="ECO:0000256" key="5">
    <source>
        <dbReference type="ARBA" id="ARBA00022729"/>
    </source>
</evidence>
<evidence type="ECO:0000256" key="3">
    <source>
        <dbReference type="ARBA" id="ARBA00022448"/>
    </source>
</evidence>
<dbReference type="Pfam" id="PF01497">
    <property type="entry name" value="Peripla_BP_2"/>
    <property type="match status" value="1"/>
</dbReference>
<keyword evidence="4" id="KW-0408">Iron</keyword>
<sequence>MGNHMTRFRSSVTAAIFALSLTPTITTAQSVSIIDDSGSVISVEETARIASVSYFGADVALALGITPVATTYMVEGRDPAFLGGGLEGVAQIGQRASPNIELLAAAQPDLVVAIRRYTEAVADEIRGFSTLLSYDLELFSDSDRKILELGTLLGMADEAQALNAQFRDDLAAYVEQAPADGPRFAVMWGGEVPWVFRTENMTASILNTLGGENVAGHNPTPHIRDNWGVEMSLEALLEADPEVIFIYDYGPDRPHEDNPIWSNLSAVQNDRVHYIGDHWVETHGPLGRQMVLREAAHMLYPDTFPAVDVRAEAAAMIEVAQ</sequence>
<keyword evidence="4" id="KW-0410">Iron transport</keyword>
<evidence type="ECO:0000256" key="2">
    <source>
        <dbReference type="ARBA" id="ARBA00008814"/>
    </source>
</evidence>
<comment type="similarity">
    <text evidence="2">Belongs to the bacterial solute-binding protein 8 family.</text>
</comment>
<geneLocation type="plasmid" evidence="8">
    <name>pSD25</name>
</geneLocation>
<dbReference type="AlphaFoldDB" id="Q8KVY8"/>
<keyword evidence="3" id="KW-0813">Transport</keyword>
<proteinExistence type="inferred from homology"/>
<keyword evidence="5 6" id="KW-0732">Signal</keyword>
<feature type="domain" description="Fe/B12 periplasmic-binding" evidence="7">
    <location>
        <begin position="48"/>
        <end position="303"/>
    </location>
</feature>
<evidence type="ECO:0000256" key="6">
    <source>
        <dbReference type="SAM" id="SignalP"/>
    </source>
</evidence>
<comment type="subcellular location">
    <subcellularLocation>
        <location evidence="1">Cell envelope</location>
    </subcellularLocation>
</comment>
<dbReference type="GO" id="GO:1901678">
    <property type="term" value="P:iron coordination entity transport"/>
    <property type="evidence" value="ECO:0007669"/>
    <property type="project" value="UniProtKB-ARBA"/>
</dbReference>
<keyword evidence="8" id="KW-0614">Plasmid</keyword>
<evidence type="ECO:0000256" key="4">
    <source>
        <dbReference type="ARBA" id="ARBA00022496"/>
    </source>
</evidence>
<dbReference type="PROSITE" id="PS50983">
    <property type="entry name" value="FE_B12_PBP"/>
    <property type="match status" value="1"/>
</dbReference>
<dbReference type="InterPro" id="IPR051313">
    <property type="entry name" value="Bact_iron-sidero_bind"/>
</dbReference>
<keyword evidence="4" id="KW-0406">Ion transport</keyword>
<feature type="chain" id="PRO_5004312312" evidence="6">
    <location>
        <begin position="29"/>
        <end position="321"/>
    </location>
</feature>
<dbReference type="CDD" id="cd01142">
    <property type="entry name" value="TroA_e"/>
    <property type="match status" value="1"/>
</dbReference>
<evidence type="ECO:0000259" key="7">
    <source>
        <dbReference type="PROSITE" id="PS50983"/>
    </source>
</evidence>
<organism evidence="8">
    <name type="scientific">Ruegeria sp. PR1b</name>
    <dbReference type="NCBI Taxonomy" id="185588"/>
    <lineage>
        <taxon>Bacteria</taxon>
        <taxon>Pseudomonadati</taxon>
        <taxon>Pseudomonadota</taxon>
        <taxon>Alphaproteobacteria</taxon>
        <taxon>Rhodobacterales</taxon>
        <taxon>Roseobacteraceae</taxon>
        <taxon>Ruegeria</taxon>
    </lineage>
</organism>
<dbReference type="GO" id="GO:0030288">
    <property type="term" value="C:outer membrane-bounded periplasmic space"/>
    <property type="evidence" value="ECO:0007669"/>
    <property type="project" value="TreeGrafter"/>
</dbReference>
<name>Q8KVY8_9RHOB</name>
<dbReference type="Gene3D" id="3.40.50.1980">
    <property type="entry name" value="Nitrogenase molybdenum iron protein domain"/>
    <property type="match status" value="2"/>
</dbReference>
<accession>Q8KVY8</accession>
<dbReference type="EMBL" id="AF416331">
    <property type="protein sequence ID" value="AAN05275.1"/>
    <property type="molecule type" value="Genomic_DNA"/>
</dbReference>
<dbReference type="PANTHER" id="PTHR30532">
    <property type="entry name" value="IRON III DICITRATE-BINDING PERIPLASMIC PROTEIN"/>
    <property type="match status" value="1"/>
</dbReference>